<evidence type="ECO:0000256" key="6">
    <source>
        <dbReference type="ARBA" id="ARBA00023136"/>
    </source>
</evidence>
<comment type="caution">
    <text evidence="8">The sequence shown here is derived from an EMBL/GenBank/DDBJ whole genome shotgun (WGS) entry which is preliminary data.</text>
</comment>
<evidence type="ECO:0000256" key="7">
    <source>
        <dbReference type="SAM" id="Phobius"/>
    </source>
</evidence>
<comment type="subcellular location">
    <subcellularLocation>
        <location evidence="1">Cell membrane</location>
        <topology evidence="1">Multi-pass membrane protein</topology>
    </subcellularLocation>
</comment>
<keyword evidence="6 7" id="KW-0472">Membrane</keyword>
<feature type="transmembrane region" description="Helical" evidence="7">
    <location>
        <begin position="384"/>
        <end position="402"/>
    </location>
</feature>
<feature type="transmembrane region" description="Helical" evidence="7">
    <location>
        <begin position="414"/>
        <end position="435"/>
    </location>
</feature>
<evidence type="ECO:0000313" key="8">
    <source>
        <dbReference type="EMBL" id="MDO8106802.1"/>
    </source>
</evidence>
<evidence type="ECO:0000256" key="3">
    <source>
        <dbReference type="ARBA" id="ARBA00022475"/>
    </source>
</evidence>
<keyword evidence="5 7" id="KW-1133">Transmembrane helix</keyword>
<dbReference type="InterPro" id="IPR050833">
    <property type="entry name" value="Poly_Biosynth_Transport"/>
</dbReference>
<dbReference type="RefSeq" id="WP_304600446.1">
    <property type="nucleotide sequence ID" value="NZ_JAUQYP010000001.1"/>
</dbReference>
<evidence type="ECO:0000256" key="2">
    <source>
        <dbReference type="ARBA" id="ARBA00007430"/>
    </source>
</evidence>
<evidence type="ECO:0000313" key="9">
    <source>
        <dbReference type="Proteomes" id="UP001232536"/>
    </source>
</evidence>
<dbReference type="PANTHER" id="PTHR30250:SF10">
    <property type="entry name" value="LIPOPOLYSACCHARIDE BIOSYNTHESIS PROTEIN WZXC"/>
    <property type="match status" value="1"/>
</dbReference>
<dbReference type="CDD" id="cd13127">
    <property type="entry name" value="MATE_tuaB_like"/>
    <property type="match status" value="1"/>
</dbReference>
<feature type="transmembrane region" description="Helical" evidence="7">
    <location>
        <begin position="84"/>
        <end position="108"/>
    </location>
</feature>
<dbReference type="Pfam" id="PF13440">
    <property type="entry name" value="Polysacc_synt_3"/>
    <property type="match status" value="1"/>
</dbReference>
<keyword evidence="3" id="KW-1003">Cell membrane</keyword>
<feature type="transmembrane region" description="Helical" evidence="7">
    <location>
        <begin position="114"/>
        <end position="132"/>
    </location>
</feature>
<dbReference type="PANTHER" id="PTHR30250">
    <property type="entry name" value="PST FAMILY PREDICTED COLANIC ACID TRANSPORTER"/>
    <property type="match status" value="1"/>
</dbReference>
<protein>
    <submittedName>
        <fullName evidence="8">Lipopolysaccharide biosynthesis protein</fullName>
    </submittedName>
</protein>
<reference evidence="8 9" key="1">
    <citation type="submission" date="2023-07" db="EMBL/GenBank/DDBJ databases">
        <title>Description of novel actinomycetes strains, isolated from tidal flat sediment.</title>
        <authorList>
            <person name="Lu C."/>
        </authorList>
    </citation>
    <scope>NUCLEOTIDE SEQUENCE [LARGE SCALE GENOMIC DNA]</scope>
    <source>
        <strain evidence="8 9">SYSU T00b441</strain>
    </source>
</reference>
<keyword evidence="4 7" id="KW-0812">Transmembrane</keyword>
<dbReference type="EMBL" id="JAUQYP010000001">
    <property type="protein sequence ID" value="MDO8106802.1"/>
    <property type="molecule type" value="Genomic_DNA"/>
</dbReference>
<feature type="transmembrane region" description="Helical" evidence="7">
    <location>
        <begin position="144"/>
        <end position="168"/>
    </location>
</feature>
<feature type="transmembrane region" description="Helical" evidence="7">
    <location>
        <begin position="360"/>
        <end position="378"/>
    </location>
</feature>
<comment type="similarity">
    <text evidence="2">Belongs to the polysaccharide synthase family.</text>
</comment>
<feature type="transmembrane region" description="Helical" evidence="7">
    <location>
        <begin position="180"/>
        <end position="198"/>
    </location>
</feature>
<gene>
    <name evidence="8" type="ORF">Q6348_06275</name>
</gene>
<evidence type="ECO:0000256" key="1">
    <source>
        <dbReference type="ARBA" id="ARBA00004651"/>
    </source>
</evidence>
<organism evidence="8 9">
    <name type="scientific">Actinotalea lenta</name>
    <dbReference type="NCBI Taxonomy" id="3064654"/>
    <lineage>
        <taxon>Bacteria</taxon>
        <taxon>Bacillati</taxon>
        <taxon>Actinomycetota</taxon>
        <taxon>Actinomycetes</taxon>
        <taxon>Micrococcales</taxon>
        <taxon>Cellulomonadaceae</taxon>
        <taxon>Actinotalea</taxon>
    </lineage>
</organism>
<feature type="transmembrane region" description="Helical" evidence="7">
    <location>
        <begin position="327"/>
        <end position="348"/>
    </location>
</feature>
<evidence type="ECO:0000256" key="4">
    <source>
        <dbReference type="ARBA" id="ARBA00022692"/>
    </source>
</evidence>
<dbReference type="Proteomes" id="UP001232536">
    <property type="component" value="Unassembled WGS sequence"/>
</dbReference>
<proteinExistence type="inferred from homology"/>
<feature type="transmembrane region" description="Helical" evidence="7">
    <location>
        <begin position="292"/>
        <end position="321"/>
    </location>
</feature>
<keyword evidence="9" id="KW-1185">Reference proteome</keyword>
<accession>A0ABT9D7I0</accession>
<name>A0ABT9D7I0_9CELL</name>
<feature type="transmembrane region" description="Helical" evidence="7">
    <location>
        <begin position="447"/>
        <end position="468"/>
    </location>
</feature>
<evidence type="ECO:0000256" key="5">
    <source>
        <dbReference type="ARBA" id="ARBA00022989"/>
    </source>
</evidence>
<sequence>MSTAGLGRRAARGAAVTLTGQAIRIAVQVLSVTVLARLLSPQDYGLLAMVAVIVGVGEIFRDFGLSSAAVQAKELSTAQRNNLFWINTGIGLVLATLVAGGAGLIAAVYSRSELVGIARALAVTFLLNGMATQYRASLLRGMKFARVAVAEVAAPTVALAVATAWALTTGSYWALVAQNLTQSTVLLVGMVIGGRWLPGRPRRGVPMRALLSFGWRLVGTQLVGYASNNTDTLVIGLRFGAGPLGLYNRGFQLLMRPLSQLRAPTTTVALPVLSRLHAEPERYADFVRRGQLALGYTLVAALALVAATADPVTAVFLGGTWSAVAPVLRLLAIAGIFQTLSYVGYWVYLSRDLTTDLFRYTLVSAAIKITCVLVGSLGGIVGVAAGYAVAPALAWPLSLWWLNRRTSIPARDLATGALRILAVAGAAALSAAAVSAELVSSPALARIAAAGAVGMAVYGLAALAVPAVRRDLAGVAEAIRMARSRGR</sequence>